<proteinExistence type="predicted"/>
<feature type="domain" description="LamG-like jellyroll fold" evidence="5">
    <location>
        <begin position="224"/>
        <end position="368"/>
    </location>
</feature>
<organism evidence="6 7">
    <name type="scientific">Corallococcus exiguus</name>
    <dbReference type="NCBI Taxonomy" id="83462"/>
    <lineage>
        <taxon>Bacteria</taxon>
        <taxon>Pseudomonadati</taxon>
        <taxon>Myxococcota</taxon>
        <taxon>Myxococcia</taxon>
        <taxon>Myxococcales</taxon>
        <taxon>Cystobacterineae</taxon>
        <taxon>Myxococcaceae</taxon>
        <taxon>Corallococcus</taxon>
    </lineage>
</organism>
<dbReference type="SUPFAM" id="SSF49899">
    <property type="entry name" value="Concanavalin A-like lectins/glucanases"/>
    <property type="match status" value="2"/>
</dbReference>
<evidence type="ECO:0000313" key="6">
    <source>
        <dbReference type="EMBL" id="NBC40252.1"/>
    </source>
</evidence>
<comment type="caution">
    <text evidence="6">The sequence shown here is derived from an EMBL/GenBank/DDBJ whole genome shotgun (WGS) entry which is preliminary data.</text>
</comment>
<protein>
    <submittedName>
        <fullName evidence="6">Laminin G</fullName>
    </submittedName>
</protein>
<evidence type="ECO:0000313" key="7">
    <source>
        <dbReference type="Proteomes" id="UP000537825"/>
    </source>
</evidence>
<evidence type="ECO:0000256" key="2">
    <source>
        <dbReference type="ARBA" id="ARBA00023157"/>
    </source>
</evidence>
<keyword evidence="4" id="KW-0472">Membrane</keyword>
<feature type="transmembrane region" description="Helical" evidence="4">
    <location>
        <begin position="658"/>
        <end position="678"/>
    </location>
</feature>
<name>A0A7X4Y9H4_9BACT</name>
<accession>A0A7X4Y9H4</accession>
<evidence type="ECO:0000259" key="5">
    <source>
        <dbReference type="SMART" id="SM00560"/>
    </source>
</evidence>
<reference evidence="6 7" key="1">
    <citation type="submission" date="2020-01" db="EMBL/GenBank/DDBJ databases">
        <title>The draft genome sequence of Corallococcus exiguus DSM 14696.</title>
        <authorList>
            <person name="Zhang X."/>
            <person name="Zhu H."/>
        </authorList>
    </citation>
    <scope>NUCLEOTIDE SEQUENCE [LARGE SCALE GENOMIC DNA]</scope>
    <source>
        <strain evidence="6 7">DSM 14696</strain>
    </source>
</reference>
<keyword evidence="4" id="KW-1133">Transmembrane helix</keyword>
<evidence type="ECO:0000256" key="3">
    <source>
        <dbReference type="SAM" id="MobiDB-lite"/>
    </source>
</evidence>
<dbReference type="Pfam" id="PF13385">
    <property type="entry name" value="Laminin_G_3"/>
    <property type="match status" value="2"/>
</dbReference>
<gene>
    <name evidence="6" type="ORF">GTZ93_10485</name>
</gene>
<keyword evidence="4" id="KW-0812">Transmembrane</keyword>
<keyword evidence="2" id="KW-1015">Disulfide bond</keyword>
<feature type="region of interest" description="Disordered" evidence="3">
    <location>
        <begin position="407"/>
        <end position="433"/>
    </location>
</feature>
<dbReference type="SMART" id="SM00560">
    <property type="entry name" value="LamGL"/>
    <property type="match status" value="1"/>
</dbReference>
<sequence>MYQYGAADVRYGQRIQLGTSTPINNSGTSSYSIGFWVRPRTPAYDGLLLSMGTDWSIGLHGMQLTLDMPGLNAPRCAEVELLPEQWQYILYVWQWTGTGAGNYTLYANGTPVIEGSATGVIITESVFTLGGTTDAQFCNVAFWSTAFTGEECQPVWDVPPPGPSLTACYSFSDGSTGDVSGHNRPAAIFQGGAHVTMLAPALRVVNAAVQPSPRDNLTVVANGGPFSVQAWFNADAPSDFQLSDRTLFACRDRDTRDGIALGLRWDNGAFDVCLKSLSGSSGASWEQGAALPAGGWHHLAMTYDGSATVRIFLDGNSVAAIGTTLPSVASPVWVFGADPDASVAGGAVHDFQGHLQAVGLWSRELPQNELQHYMSSDPSDADGCVAYYAWNALGLANQVTGNPPSLLNTATPSLVATPPSDSTPPPGAPSTTTLVAVPRPSAGLQPSVRWATEEVALPAQSPLSGEQVDALIASYEQVLASVPGAMKDRLRSLFRNNLHLGLSRGNGPGGLPVGSIAGKVEGKHYVFYHHTAQGPVECDRMELTVDTECIGWVISVASTCVCLLLAVVGLGYSATQVVKAARPLITESTSLLRTLGAAAQQGAIDGSTVIRIIKALYLGGTLGKIFGAALTGSWFTIALNCASLILMVVGLFTTGGAYLAVVLAQLVLNIAVLIAVIAQKPSNCC</sequence>
<feature type="transmembrane region" description="Helical" evidence="4">
    <location>
        <begin position="550"/>
        <end position="572"/>
    </location>
</feature>
<keyword evidence="1" id="KW-0732">Signal</keyword>
<evidence type="ECO:0000256" key="1">
    <source>
        <dbReference type="ARBA" id="ARBA00022729"/>
    </source>
</evidence>
<dbReference type="AlphaFoldDB" id="A0A7X4Y9H4"/>
<keyword evidence="7" id="KW-1185">Reference proteome</keyword>
<evidence type="ECO:0000256" key="4">
    <source>
        <dbReference type="SAM" id="Phobius"/>
    </source>
</evidence>
<feature type="transmembrane region" description="Helical" evidence="4">
    <location>
        <begin position="625"/>
        <end position="652"/>
    </location>
</feature>
<dbReference type="EMBL" id="JAAAPK010000002">
    <property type="protein sequence ID" value="NBC40252.1"/>
    <property type="molecule type" value="Genomic_DNA"/>
</dbReference>
<dbReference type="Gene3D" id="2.60.120.200">
    <property type="match status" value="2"/>
</dbReference>
<dbReference type="InterPro" id="IPR013320">
    <property type="entry name" value="ConA-like_dom_sf"/>
</dbReference>
<dbReference type="InterPro" id="IPR006558">
    <property type="entry name" value="LamG-like"/>
</dbReference>
<dbReference type="Proteomes" id="UP000537825">
    <property type="component" value="Unassembled WGS sequence"/>
</dbReference>